<organism evidence="1">
    <name type="scientific">Saccharum hybrid cultivar R570</name>
    <dbReference type="NCBI Taxonomy" id="131158"/>
    <lineage>
        <taxon>Eukaryota</taxon>
        <taxon>Viridiplantae</taxon>
        <taxon>Streptophyta</taxon>
        <taxon>Embryophyta</taxon>
        <taxon>Tracheophyta</taxon>
        <taxon>Spermatophyta</taxon>
        <taxon>Magnoliopsida</taxon>
        <taxon>Liliopsida</taxon>
        <taxon>Poales</taxon>
        <taxon>Poaceae</taxon>
        <taxon>PACMAD clade</taxon>
        <taxon>Panicoideae</taxon>
        <taxon>Andropogonodae</taxon>
        <taxon>Andropogoneae</taxon>
        <taxon>Saccharinae</taxon>
        <taxon>Saccharum</taxon>
        <taxon>Saccharum officinarum species complex</taxon>
    </lineage>
</organism>
<sequence length="209" mass="22582">MGHIAEPTGTVVIGCKVLPIFNEHGIVDSAMKKMVHRIDGKKAVARVKELLKRAAQARPHSATVSGKKWKKVLSFHARDSAAATTASKGGRQQQQQQKQQQVAIDEISCSSGKLSFKWDVGSCSSSSSVAYSPLSLMSAPAKASEQTLLTPLRKDYCMSRLSSMSQQSMLYGGGSPKSLKNMEGEEEAACSCRTAQWITTDSDFVVLEL</sequence>
<name>A0A059Q1W8_9POAL</name>
<proteinExistence type="predicted"/>
<reference evidence="1" key="1">
    <citation type="submission" date="2013-05" db="EMBL/GenBank/DDBJ databases">
        <title>Building the sugarcane genome for biotechnology and identifying evolutionary trends.</title>
        <authorList>
            <person name="De Setta N."/>
            <person name="Monteiro-Vitorello C.B."/>
            <person name="Metcalfe C.J."/>
            <person name="Cruz G.M.Q."/>
            <person name="Del Bem L.E."/>
            <person name="Vicentini R."/>
            <person name="Nogueira F.T.S."/>
            <person name="Campos R.A."/>
            <person name="Nunes S.L."/>
            <person name="Turrini P.C.G."/>
            <person name="Vieira A.P."/>
            <person name="Cruz E.A.O."/>
            <person name="Correa T.C.S."/>
            <person name="Hotta C.T."/>
            <person name="de Mello-Varani A."/>
            <person name="Vautrin S."/>
            <person name="Trindade A.S."/>
            <person name="Vilela M.M."/>
            <person name="Horta C.L."/>
            <person name="Sato P.M."/>
            <person name="de Andrade R.F."/>
            <person name="Nishiyama M.Y."/>
            <person name="Cardoso-Silva C.B."/>
            <person name="Scortecci K.C."/>
            <person name="Garcia A.A.F."/>
            <person name="Carneiro M.S."/>
            <person name="Kim C."/>
            <person name="Paterson A.H."/>
            <person name="Berges H."/>
            <person name="D'Hont A."/>
            <person name="de-Souza A.P."/>
            <person name="Souza G.M."/>
            <person name="Vincentz M."/>
            <person name="Kitajima J.P."/>
            <person name="Van Sluys M.-A."/>
        </authorList>
    </citation>
    <scope>NUCLEOTIDE SEQUENCE</scope>
</reference>
<gene>
    <name evidence="1" type="ORF">SHCRBa_140_J14_R_350</name>
</gene>
<evidence type="ECO:0000313" key="1">
    <source>
        <dbReference type="EMBL" id="AGT17413.1"/>
    </source>
</evidence>
<dbReference type="PANTHER" id="PTHR36038">
    <property type="entry name" value="OS06G0102750 PROTEIN"/>
    <property type="match status" value="1"/>
</dbReference>
<dbReference type="AlphaFoldDB" id="A0A059Q1W8"/>
<dbReference type="EMBL" id="KF184953">
    <property type="protein sequence ID" value="AGT17413.1"/>
    <property type="molecule type" value="Genomic_DNA"/>
</dbReference>
<dbReference type="PANTHER" id="PTHR36038:SF4">
    <property type="entry name" value="OS06G0102750 PROTEIN"/>
    <property type="match status" value="1"/>
</dbReference>
<accession>A0A059Q1W8</accession>
<protein>
    <submittedName>
        <fullName evidence="1">Uncharacterized protein</fullName>
    </submittedName>
</protein>